<gene>
    <name evidence="1" type="ORF">MJG53_008679</name>
</gene>
<dbReference type="EMBL" id="CM043032">
    <property type="protein sequence ID" value="KAI4583466.1"/>
    <property type="molecule type" value="Genomic_DNA"/>
</dbReference>
<comment type="caution">
    <text evidence="1">The sequence shown here is derived from an EMBL/GenBank/DDBJ whole genome shotgun (WGS) entry which is preliminary data.</text>
</comment>
<reference evidence="1" key="1">
    <citation type="submission" date="2022-03" db="EMBL/GenBank/DDBJ databases">
        <title>Genomic analyses of argali, domestic sheep and their hybrids provide insights into chromosomal evolution, heterosis and genetic basis of agronomic traits.</title>
        <authorList>
            <person name="Li M."/>
        </authorList>
    </citation>
    <scope>NUCLEOTIDE SEQUENCE</scope>
    <source>
        <strain evidence="1">F1 hybrid</strain>
    </source>
</reference>
<accession>A0ACB9V170</accession>
<evidence type="ECO:0000313" key="1">
    <source>
        <dbReference type="EMBL" id="KAI4583466.1"/>
    </source>
</evidence>
<protein>
    <submittedName>
        <fullName evidence="1">Uncharacterized protein</fullName>
    </submittedName>
</protein>
<proteinExistence type="predicted"/>
<sequence>MCNAFQWIQYGAINNIFMHFYGVSAFAIDWLSMCYMVTYIPLLLPVAWLLEKFGLRTIALTGSALNSLGAWVKLGSLQPHLFPVTMLGQVICSVAQVFILGMPSRIASVWFGANEVSTACSIAVFGNQGKENIKFFASRSGHGPERWACLGIAIGFLVPPVLVPNIKDQDKLAYHISIMFYIIAGVATLLFILVIIVFKEKPKHPPSRAQSLSYALASTDASYLSSIIRFFKNLNFVLLVITYGLNAGAFYALSTLLTRMVISHYPGEEVNAGRIGLTIVLAGMLGAVISGIWLDRTKTYKETTLVVYIMTLVGMVVYTSTLNLGHLWVVFITAGAMGFFMTGYLPLGFEFAVELTYPESEGMSSGLLNVSAQVFGIIFTISQGQIIDNYGTTPGNIFLCVFLTLGAVLTAFIKADLRRQDANKETPETSGMLSAWDSGLPPRFQTHGQKALSGWRGAMSRFLNVLRIWLMMTSIIAAGGSLQSFRDHTFLYEKLYTSKPDLVNGLQARTFGLWTMLSSVVRCLCAIDIHNKTLYYVTLWTFFIVVGHVLFELFVFGTMAPTINVMAPFMVASISILGMLVGLQHLEAEPGSRQKKRN</sequence>
<dbReference type="Proteomes" id="UP001057279">
    <property type="component" value="Linkage Group LG07"/>
</dbReference>
<organism evidence="1 2">
    <name type="scientific">Ovis ammon polii x Ovis aries</name>
    <dbReference type="NCBI Taxonomy" id="2918886"/>
    <lineage>
        <taxon>Eukaryota</taxon>
        <taxon>Metazoa</taxon>
        <taxon>Chordata</taxon>
        <taxon>Craniata</taxon>
        <taxon>Vertebrata</taxon>
        <taxon>Euteleostomi</taxon>
        <taxon>Mammalia</taxon>
        <taxon>Eutheria</taxon>
        <taxon>Laurasiatheria</taxon>
        <taxon>Artiodactyla</taxon>
        <taxon>Ruminantia</taxon>
        <taxon>Pecora</taxon>
        <taxon>Bovidae</taxon>
        <taxon>Caprinae</taxon>
        <taxon>Ovis</taxon>
    </lineage>
</organism>
<keyword evidence="2" id="KW-1185">Reference proteome</keyword>
<name>A0ACB9V170_9CETA</name>
<evidence type="ECO:0000313" key="2">
    <source>
        <dbReference type="Proteomes" id="UP001057279"/>
    </source>
</evidence>